<sequence>MKARRDFRQMAGLRFGGLVAIEAVRTFRGSAAWRCRCDCGAECVRRGGNLRRTPAPVGCDACAAASRIAARRTHGAVGTPEYGIFMTMKARCTNKAAKKYANYGGAGIRCLFTSFEQFLAEIGPRPTPKHTVDRRDTFGDYAPGNVRWATQAEQQKNKRPRRRVFGLTREDFLGLARAPLSFGA</sequence>
<dbReference type="RefSeq" id="WP_209650561.1">
    <property type="nucleotide sequence ID" value="NZ_JBEPNV010000001.1"/>
</dbReference>
<proteinExistence type="predicted"/>
<comment type="caution">
    <text evidence="1">The sequence shown here is derived from an EMBL/GenBank/DDBJ whole genome shotgun (WGS) entry which is preliminary data.</text>
</comment>
<protein>
    <submittedName>
        <fullName evidence="1">Uncharacterized protein</fullName>
    </submittedName>
</protein>
<name>A0ABV2NNF9_9HYPH</name>
<evidence type="ECO:0000313" key="1">
    <source>
        <dbReference type="EMBL" id="MET3868018.1"/>
    </source>
</evidence>
<reference evidence="1 2" key="1">
    <citation type="submission" date="2024-06" db="EMBL/GenBank/DDBJ databases">
        <title>Genomics of switchgrass bacterial isolates.</title>
        <authorList>
            <person name="Shade A."/>
        </authorList>
    </citation>
    <scope>NUCLEOTIDE SEQUENCE [LARGE SCALE GENOMIC DNA]</scope>
    <source>
        <strain evidence="1 2">PvP084</strain>
    </source>
</reference>
<accession>A0ABV2NNF9</accession>
<dbReference type="EMBL" id="JBEPNW010000002">
    <property type="protein sequence ID" value="MET3868018.1"/>
    <property type="molecule type" value="Genomic_DNA"/>
</dbReference>
<organism evidence="1 2">
    <name type="scientific">Methylobacterium radiotolerans</name>
    <dbReference type="NCBI Taxonomy" id="31998"/>
    <lineage>
        <taxon>Bacteria</taxon>
        <taxon>Pseudomonadati</taxon>
        <taxon>Pseudomonadota</taxon>
        <taxon>Alphaproteobacteria</taxon>
        <taxon>Hyphomicrobiales</taxon>
        <taxon>Methylobacteriaceae</taxon>
        <taxon>Methylobacterium</taxon>
    </lineage>
</organism>
<keyword evidence="2" id="KW-1185">Reference proteome</keyword>
<gene>
    <name evidence="1" type="ORF">ABIC20_005327</name>
</gene>
<evidence type="ECO:0000313" key="2">
    <source>
        <dbReference type="Proteomes" id="UP001549119"/>
    </source>
</evidence>
<dbReference type="Proteomes" id="UP001549119">
    <property type="component" value="Unassembled WGS sequence"/>
</dbReference>